<dbReference type="GO" id="GO:0019825">
    <property type="term" value="F:oxygen binding"/>
    <property type="evidence" value="ECO:0007669"/>
    <property type="project" value="InterPro"/>
</dbReference>
<reference evidence="1 2" key="6">
    <citation type="journal article" date="2011" name="Appl. Environ. Microbiol.">
        <title>Involvement of the azorhizobial chromosome partition gene (parA) in the onset of bacteroid differentiation during Sesbania rostrata stem nodule development.</title>
        <authorList>
            <person name="Liu CT."/>
            <person name="Lee KB."/>
            <person name="Wang YS."/>
            <person name="Peng MH."/>
            <person name="Lee KT."/>
            <person name="Suzuki S."/>
            <person name="Suzuki T."/>
            <person name="Oyaizu H."/>
        </authorList>
    </citation>
    <scope>NUCLEOTIDE SEQUENCE [LARGE SCALE GENOMIC DNA]</scope>
    <source>
        <strain evidence="2">ATCC 43989 / DSM 5975 / JCM 20966 / LMG 6465 / NBRC 14845 / NCIMB 13405 / ORS 571</strain>
    </source>
</reference>
<reference evidence="2" key="2">
    <citation type="submission" date="2007-04" db="EMBL/GenBank/DDBJ databases">
        <title>Complete genome sequence of the nitrogen-fixing bacterium Azorhizobium caulinodans ORS571.</title>
        <authorList>
            <person name="Lee K.B."/>
            <person name="Backer P.D."/>
            <person name="Aono T."/>
            <person name="Liu C.T."/>
            <person name="Suzuki S."/>
            <person name="Suzuki T."/>
            <person name="Kaneko T."/>
            <person name="Yamada M."/>
            <person name="Tabata S."/>
            <person name="Kupfer D.M."/>
            <person name="Najar F.Z."/>
            <person name="Wiley G.B."/>
            <person name="Roe B."/>
            <person name="Binnewies T."/>
            <person name="Ussery D."/>
            <person name="Vereecke D."/>
            <person name="Gevers D."/>
            <person name="Holsters M."/>
            <person name="Oyaizu H."/>
        </authorList>
    </citation>
    <scope>NUCLEOTIDE SEQUENCE [LARGE SCALE GENOMIC DNA]</scope>
    <source>
        <strain evidence="2">ATCC 43989 / DSM 5975 / JCM 20966 / LMG 6465 / NBRC 14845 / NCIMB 13405 / ORS 571</strain>
    </source>
</reference>
<gene>
    <name evidence="1" type="ordered locus">AZC_0145</name>
</gene>
<dbReference type="Gene3D" id="1.10.490.10">
    <property type="entry name" value="Globins"/>
    <property type="match status" value="1"/>
</dbReference>
<dbReference type="STRING" id="438753.AZC_0145"/>
<dbReference type="GO" id="GO:0020037">
    <property type="term" value="F:heme binding"/>
    <property type="evidence" value="ECO:0007669"/>
    <property type="project" value="InterPro"/>
</dbReference>
<keyword evidence="2" id="KW-1185">Reference proteome</keyword>
<dbReference type="KEGG" id="azc:AZC_0145"/>
<evidence type="ECO:0008006" key="3">
    <source>
        <dbReference type="Google" id="ProtNLM"/>
    </source>
</evidence>
<dbReference type="EMBL" id="AP009384">
    <property type="protein sequence ID" value="BAF86143.1"/>
    <property type="molecule type" value="Genomic_DNA"/>
</dbReference>
<evidence type="ECO:0000313" key="2">
    <source>
        <dbReference type="Proteomes" id="UP000000270"/>
    </source>
</evidence>
<protein>
    <recommendedName>
        <fullName evidence="3">Preprotein translocase subunit TatC</fullName>
    </recommendedName>
</protein>
<dbReference type="eggNOG" id="COG2346">
    <property type="taxonomic scope" value="Bacteria"/>
</dbReference>
<dbReference type="Proteomes" id="UP000000270">
    <property type="component" value="Chromosome"/>
</dbReference>
<organism evidence="1 2">
    <name type="scientific">Azorhizobium caulinodans (strain ATCC 43989 / DSM 5975 / JCM 20966 / LMG 6465 / NBRC 14845 / NCIMB 13405 / ORS 571)</name>
    <dbReference type="NCBI Taxonomy" id="438753"/>
    <lineage>
        <taxon>Bacteria</taxon>
        <taxon>Pseudomonadati</taxon>
        <taxon>Pseudomonadota</taxon>
        <taxon>Alphaproteobacteria</taxon>
        <taxon>Hyphomicrobiales</taxon>
        <taxon>Xanthobacteraceae</taxon>
        <taxon>Azorhizobium</taxon>
    </lineage>
</organism>
<reference evidence="1 2" key="4">
    <citation type="journal article" date="2009" name="Appl. Environ. Microbiol.">
        <title>Comparative genome-wide transcriptional profiling of Azorhizobium caulinodans ORS571 grown under free-living and symbiotic conditions.</title>
        <authorList>
            <person name="Tsukada S."/>
            <person name="Aono T."/>
            <person name="Akiba N."/>
            <person name="Lee KB."/>
            <person name="Liu CT."/>
            <person name="Toyazaki H."/>
            <person name="Oyaizu H."/>
        </authorList>
    </citation>
    <scope>NUCLEOTIDE SEQUENCE [LARGE SCALE GENOMIC DNA]</scope>
    <source>
        <strain evidence="2">ATCC 43989 / DSM 5975 / JCM 20966 / LMG 6465 / NBRC 14845 / NCIMB 13405 / ORS 571</strain>
    </source>
</reference>
<dbReference type="HOGENOM" id="CLU_104957_4_1_5"/>
<accession>A8IGW8</accession>
<sequence length="124" mass="14062">MHDHVTPQTIADLLDRFYAKARAHERLGPVFNAAVDDWPEHMATLNAFWGSIMLASRQYKGNPLAMHRALPLTPDLFGDWLALWRQTTGEMFTPELAALFVEKAERIAESLKAGLFFNPAALRR</sequence>
<reference evidence="1 2" key="1">
    <citation type="journal article" date="2007" name="Appl. Environ. Microbiol.">
        <title>Rhizobial factors required for stem nodule maturation and maintenance in Sesbania rostrata-Azorhizobium caulinodans ORS571 symbiosis.</title>
        <authorList>
            <person name="Suzuki S."/>
            <person name="Aono T."/>
            <person name="Lee KB."/>
            <person name="Suzuki T."/>
            <person name="Liu CT."/>
            <person name="Miwa H."/>
            <person name="Wakao S."/>
            <person name="Iki T."/>
            <person name="Oyaizu H."/>
        </authorList>
    </citation>
    <scope>NUCLEOTIDE SEQUENCE [LARGE SCALE GENOMIC DNA]</scope>
    <source>
        <strain evidence="2">ATCC 43989 / DSM 5975 / JCM 20966 / LMG 6465 / NBRC 14845 / NCIMB 13405 / ORS 571</strain>
    </source>
</reference>
<dbReference type="AlphaFoldDB" id="A8IGW8"/>
<dbReference type="RefSeq" id="WP_012168676.1">
    <property type="nucleotide sequence ID" value="NC_009937.1"/>
</dbReference>
<dbReference type="InterPro" id="IPR009050">
    <property type="entry name" value="Globin-like_sf"/>
</dbReference>
<evidence type="ECO:0000313" key="1">
    <source>
        <dbReference type="EMBL" id="BAF86143.1"/>
    </source>
</evidence>
<reference evidence="1 2" key="3">
    <citation type="journal article" date="2008" name="BMC Genomics">
        <title>The genome of the versatile nitrogen fixer Azorhizobium caulinodans ORS571.</title>
        <authorList>
            <person name="Lee KB."/>
            <person name="Backer P.D."/>
            <person name="Aono T."/>
            <person name="Liu CT."/>
            <person name="Suzuki S."/>
            <person name="Suzuki T."/>
            <person name="Kaneko T."/>
            <person name="Yamada M."/>
            <person name="Tabata S."/>
            <person name="Kupfer D.M."/>
            <person name="Najar F.Z."/>
            <person name="Wiley G.B."/>
            <person name="Roe B."/>
            <person name="Binnewies T.T."/>
            <person name="Ussery D.W."/>
            <person name="D'Haeze W."/>
            <person name="Herder J.D."/>
            <person name="Gevers D."/>
            <person name="Vereecke D."/>
            <person name="Holsters M."/>
            <person name="Oyaizu H."/>
        </authorList>
    </citation>
    <scope>NUCLEOTIDE SEQUENCE [LARGE SCALE GENOMIC DNA]</scope>
    <source>
        <strain evidence="2">ATCC 43989 / DSM 5975 / JCM 20966 / LMG 6465 / NBRC 14845 / NCIMB 13405 / ORS 571</strain>
    </source>
</reference>
<reference evidence="1 2" key="5">
    <citation type="journal article" date="2010" name="Appl. Environ. Microbiol.">
        <title>phrR-like gene praR of Azorhizobium caulinodans ORS571 is essential for symbiosis with Sesbania rostrata and is involved in expression of reb genes.</title>
        <authorList>
            <person name="Akiba N."/>
            <person name="Aono T."/>
            <person name="Toyazaki H."/>
            <person name="Sato S."/>
            <person name="Oyaizu H."/>
        </authorList>
    </citation>
    <scope>NUCLEOTIDE SEQUENCE [LARGE SCALE GENOMIC DNA]</scope>
    <source>
        <strain evidence="2">ATCC 43989 / DSM 5975 / JCM 20966 / LMG 6465 / NBRC 14845 / NCIMB 13405 / ORS 571</strain>
    </source>
</reference>
<dbReference type="CDD" id="cd08916">
    <property type="entry name" value="TrHb3_P"/>
    <property type="match status" value="1"/>
</dbReference>
<name>A8IGW8_AZOC5</name>
<dbReference type="InterPro" id="IPR012292">
    <property type="entry name" value="Globin/Proto"/>
</dbReference>
<dbReference type="SUPFAM" id="SSF46458">
    <property type="entry name" value="Globin-like"/>
    <property type="match status" value="1"/>
</dbReference>
<proteinExistence type="predicted"/>